<proteinExistence type="predicted"/>
<protein>
    <submittedName>
        <fullName evidence="1">Uncharacterized protein</fullName>
    </submittedName>
</protein>
<comment type="caution">
    <text evidence="1">The sequence shown here is derived from an EMBL/GenBank/DDBJ whole genome shotgun (WGS) entry which is preliminary data.</text>
</comment>
<evidence type="ECO:0000313" key="2">
    <source>
        <dbReference type="Proteomes" id="UP000019197"/>
    </source>
</evidence>
<organism evidence="1 2">
    <name type="scientific">Xenorhabdus cabanillasii JM26</name>
    <dbReference type="NCBI Taxonomy" id="1427517"/>
    <lineage>
        <taxon>Bacteria</taxon>
        <taxon>Pseudomonadati</taxon>
        <taxon>Pseudomonadota</taxon>
        <taxon>Gammaproteobacteria</taxon>
        <taxon>Enterobacterales</taxon>
        <taxon>Morganellaceae</taxon>
        <taxon>Xenorhabdus</taxon>
    </lineage>
</organism>
<reference evidence="1 2" key="1">
    <citation type="submission" date="2013-11" db="EMBL/GenBank/DDBJ databases">
        <title>Draft genome sequence and annotation of the entomopathogenic bacterium, Xenorhabdus cabanillasi strain JM26.</title>
        <authorList>
            <person name="Gualtieri M."/>
            <person name="Ogier J.C."/>
            <person name="Pages S."/>
            <person name="Givaudan A."/>
            <person name="Gaudriault S."/>
        </authorList>
    </citation>
    <scope>NUCLEOTIDE SEQUENCE [LARGE SCALE GENOMIC DNA]</scope>
    <source>
        <strain evidence="1 2">JM26</strain>
    </source>
</reference>
<gene>
    <name evidence="1" type="ORF">XCR1_1190007</name>
</gene>
<sequence>MKPQLPGRVGASPFEIDTIYCVIVTFCKDFHSNFGKRF</sequence>
<dbReference type="AlphaFoldDB" id="W1IMG7"/>
<dbReference type="Proteomes" id="UP000019197">
    <property type="component" value="Unassembled WGS sequence"/>
</dbReference>
<name>W1IMG7_9GAMM</name>
<accession>W1IMG7</accession>
<dbReference type="EMBL" id="CBXE010000023">
    <property type="protein sequence ID" value="CDL79634.1"/>
    <property type="molecule type" value="Genomic_DNA"/>
</dbReference>
<evidence type="ECO:0000313" key="1">
    <source>
        <dbReference type="EMBL" id="CDL79634.1"/>
    </source>
</evidence>